<reference evidence="4 5" key="1">
    <citation type="submission" date="2016-11" db="EMBL/GenBank/DDBJ databases">
        <authorList>
            <person name="Jaros S."/>
            <person name="Januszkiewicz K."/>
            <person name="Wedrychowicz H."/>
        </authorList>
    </citation>
    <scope>NUCLEOTIDE SEQUENCE [LARGE SCALE GENOMIC DNA]</scope>
    <source>
        <strain evidence="4 5">DSM 13106</strain>
    </source>
</reference>
<feature type="binding site" evidence="2">
    <location>
        <position position="348"/>
    </location>
    <ligand>
        <name>Zn(2+)</name>
        <dbReference type="ChEBI" id="CHEBI:29105"/>
        <note>catalytic</note>
    </ligand>
</feature>
<dbReference type="GO" id="GO:0008237">
    <property type="term" value="F:metallopeptidase activity"/>
    <property type="evidence" value="ECO:0007669"/>
    <property type="project" value="InterPro"/>
</dbReference>
<feature type="binding site" evidence="2">
    <location>
        <position position="367"/>
    </location>
    <ligand>
        <name>Zn(2+)</name>
        <dbReference type="ChEBI" id="CHEBI:29105"/>
        <note>catalytic</note>
    </ligand>
</feature>
<keyword evidence="2" id="KW-0862">Zinc</keyword>
<dbReference type="Proteomes" id="UP000184389">
    <property type="component" value="Unassembled WGS sequence"/>
</dbReference>
<dbReference type="STRING" id="1123281.SAMN02745180_01259"/>
<dbReference type="Pfam" id="PF01433">
    <property type="entry name" value="Peptidase_M1"/>
    <property type="match status" value="1"/>
</dbReference>
<evidence type="ECO:0000313" key="5">
    <source>
        <dbReference type="Proteomes" id="UP000184389"/>
    </source>
</evidence>
<dbReference type="InterPro" id="IPR027268">
    <property type="entry name" value="Peptidase_M4/M1_CTD_sf"/>
</dbReference>
<evidence type="ECO:0000313" key="4">
    <source>
        <dbReference type="EMBL" id="SHH87433.1"/>
    </source>
</evidence>
<dbReference type="AlphaFoldDB" id="A0A1M5WJZ0"/>
<organism evidence="4 5">
    <name type="scientific">Sporanaerobacter acetigenes DSM 13106</name>
    <dbReference type="NCBI Taxonomy" id="1123281"/>
    <lineage>
        <taxon>Bacteria</taxon>
        <taxon>Bacillati</taxon>
        <taxon>Bacillota</taxon>
        <taxon>Tissierellia</taxon>
        <taxon>Tissierellales</taxon>
        <taxon>Sporanaerobacteraceae</taxon>
        <taxon>Sporanaerobacter</taxon>
    </lineage>
</organism>
<evidence type="ECO:0000259" key="3">
    <source>
        <dbReference type="Pfam" id="PF01433"/>
    </source>
</evidence>
<evidence type="ECO:0000256" key="1">
    <source>
        <dbReference type="PIRSR" id="PIRSR634015-1"/>
    </source>
</evidence>
<feature type="binding site" evidence="2">
    <location>
        <position position="344"/>
    </location>
    <ligand>
        <name>Zn(2+)</name>
        <dbReference type="ChEBI" id="CHEBI:29105"/>
        <note>catalytic</note>
    </ligand>
</feature>
<dbReference type="EMBL" id="FQXR01000005">
    <property type="protein sequence ID" value="SHH87433.1"/>
    <property type="molecule type" value="Genomic_DNA"/>
</dbReference>
<proteinExistence type="predicted"/>
<evidence type="ECO:0000256" key="2">
    <source>
        <dbReference type="PIRSR" id="PIRSR634015-3"/>
    </source>
</evidence>
<keyword evidence="5" id="KW-1185">Reference proteome</keyword>
<gene>
    <name evidence="4" type="ORF">SAMN02745180_01259</name>
</gene>
<dbReference type="CDD" id="cd09604">
    <property type="entry name" value="M1_APN_like"/>
    <property type="match status" value="1"/>
</dbReference>
<dbReference type="SUPFAM" id="SSF55486">
    <property type="entry name" value="Metalloproteases ('zincins'), catalytic domain"/>
    <property type="match status" value="1"/>
</dbReference>
<accession>A0A1M5WJZ0</accession>
<protein>
    <submittedName>
        <fullName evidence="4">Peptidase family M1</fullName>
    </submittedName>
</protein>
<dbReference type="OrthoDB" id="9814383at2"/>
<feature type="active site" description="Proton donor" evidence="1">
    <location>
        <position position="424"/>
    </location>
</feature>
<dbReference type="Gene3D" id="1.10.390.10">
    <property type="entry name" value="Neutral Protease Domain 2"/>
    <property type="match status" value="1"/>
</dbReference>
<dbReference type="InterPro" id="IPR042097">
    <property type="entry name" value="Aminopeptidase_N-like_N_sf"/>
</dbReference>
<comment type="cofactor">
    <cofactor evidence="2">
        <name>Zn(2+)</name>
        <dbReference type="ChEBI" id="CHEBI:29105"/>
    </cofactor>
    <text evidence="2">Binds 1 zinc ion per subunit.</text>
</comment>
<feature type="active site" description="Proton acceptor" evidence="1">
    <location>
        <position position="345"/>
    </location>
</feature>
<dbReference type="GO" id="GO:0008270">
    <property type="term" value="F:zinc ion binding"/>
    <property type="evidence" value="ECO:0007669"/>
    <property type="project" value="InterPro"/>
</dbReference>
<dbReference type="InterPro" id="IPR034015">
    <property type="entry name" value="M1_LTA4H"/>
</dbReference>
<feature type="domain" description="Peptidase M1 membrane alanine aminopeptidase" evidence="3">
    <location>
        <begin position="329"/>
        <end position="481"/>
    </location>
</feature>
<dbReference type="PANTHER" id="PTHR45726:SF3">
    <property type="entry name" value="LEUKOTRIENE A-4 HYDROLASE"/>
    <property type="match status" value="1"/>
</dbReference>
<dbReference type="Gene3D" id="2.60.40.1730">
    <property type="entry name" value="tricorn interacting facor f3 domain"/>
    <property type="match status" value="1"/>
</dbReference>
<dbReference type="PANTHER" id="PTHR45726">
    <property type="entry name" value="LEUKOTRIENE A-4 HYDROLASE"/>
    <property type="match status" value="1"/>
</dbReference>
<name>A0A1M5WJZ0_9FIRM</name>
<dbReference type="InterPro" id="IPR014782">
    <property type="entry name" value="Peptidase_M1_dom"/>
</dbReference>
<sequence>MKVKSRILSLFLAFFIIFSFIPISFAENVGDINEYKIDIKLNHNEKILNGKETLVFKNNYNRELKEIVFHLYPDSYNDIKTMPALSFLGIEGEVKLAKEELGDIHIEKVLVNKKNIKYTQDKEVLKISLDKPLKQGEKLDISMDFTLKIPFGRNRLGFYEDVYSLTNWYPMLSIYDEKTGKWDENPYHPVGESNYSDVANYNVHLTVPKDMVVAPTGSIIDEKIEGLNKTLNIKAENVRDFVFMMSPKYKVLTKEIDGVKLYNYYLPGDKKQNSAQILLDEAGKAVSFLNKKIGKYAYDELRIAETGLLGGAMEYPQIVQMGFYQPIDGYEEEYIPSILEMVVHEVIHQWWYVGVGNNEYKEPFLDESLTVFTTAYYFENEYGKYNNRAVNMKIRRSIYESEIPALNSSVDDFKDFDSYVHTIYTKGPQFFEDLRKRVGEEKFTKILQNYYKKFLFKNATIVDLLNTIEEVAGKGIRKTMEVAVSKPNYFPQNIQLTQEEDRAMEVENKKKYLSKKEKENGLVVGSLILRCLNGEEIVFVKPNNLSQIDAKLMDYFIENMSEELQQIYGLNIKVVEENRLTEKDKLKNLIVFGYPKKSSIMNKIGPKLPINPNSDEIVINNIKIKNENISGMFIAENPYNKKKLSLIIFLDESNTQDDSFMFNYNPLYNDGIQFILNVNGKKNVQIKGMYK</sequence>
<keyword evidence="2" id="KW-0479">Metal-binding</keyword>
<dbReference type="RefSeq" id="WP_072743945.1">
    <property type="nucleotide sequence ID" value="NZ_FQXR01000005.1"/>
</dbReference>